<evidence type="ECO:0000256" key="3">
    <source>
        <dbReference type="ARBA" id="ARBA00022989"/>
    </source>
</evidence>
<keyword evidence="3 6" id="KW-1133">Transmembrane helix</keyword>
<reference evidence="8" key="1">
    <citation type="submission" date="2021-01" db="EMBL/GenBank/DDBJ databases">
        <authorList>
            <person name="Corre E."/>
            <person name="Pelletier E."/>
            <person name="Niang G."/>
            <person name="Scheremetjew M."/>
            <person name="Finn R."/>
            <person name="Kale V."/>
            <person name="Holt S."/>
            <person name="Cochrane G."/>
            <person name="Meng A."/>
            <person name="Brown T."/>
            <person name="Cohen L."/>
        </authorList>
    </citation>
    <scope>NUCLEOTIDE SEQUENCE</scope>
    <source>
        <strain evidence="8">CCMP722</strain>
    </source>
</reference>
<evidence type="ECO:0000313" key="8">
    <source>
        <dbReference type="EMBL" id="CAD8681236.1"/>
    </source>
</evidence>
<feature type="transmembrane region" description="Helical" evidence="6">
    <location>
        <begin position="109"/>
        <end position="133"/>
    </location>
</feature>
<keyword evidence="2 6" id="KW-0812">Transmembrane</keyword>
<evidence type="ECO:0000256" key="1">
    <source>
        <dbReference type="ARBA" id="ARBA00004141"/>
    </source>
</evidence>
<accession>A0A7S0RLH6</accession>
<sequence>MVTTRRGTEVKSPAPPKKVEGKTRVTSAAQKPTQPKEAEFTWSLILFMIGTFVVFVTYLGVLFYTLPKLEDDVRAGVIKALKPPHKLEDAIVLRDAISEYAADHAFHTALVLASVYVFAQTFAIPGTLTLSLLSGALFGFYKGIALVVGINLIGSSFCFFINTKVGRSIAYRVWPSKVRAFQREVEKRRSSMTNYIFFLRVTPFLPNTFINVASPVVNVPYPAFVIGTVTGTFPNNFMAVKAGMKLSEITSISEMYDPWTLGFFVAIGFLVLLPALLAPAPNFAEEEEEEPDAKKAE</sequence>
<evidence type="ECO:0000259" key="7">
    <source>
        <dbReference type="Pfam" id="PF09335"/>
    </source>
</evidence>
<comment type="subcellular location">
    <subcellularLocation>
        <location evidence="1">Membrane</location>
        <topology evidence="1">Multi-pass membrane protein</topology>
    </subcellularLocation>
</comment>
<dbReference type="Pfam" id="PF09335">
    <property type="entry name" value="VTT_dom"/>
    <property type="match status" value="1"/>
</dbReference>
<dbReference type="GO" id="GO:0016020">
    <property type="term" value="C:membrane"/>
    <property type="evidence" value="ECO:0007669"/>
    <property type="project" value="UniProtKB-SubCell"/>
</dbReference>
<feature type="transmembrane region" description="Helical" evidence="6">
    <location>
        <begin position="40"/>
        <end position="64"/>
    </location>
</feature>
<evidence type="ECO:0000256" key="6">
    <source>
        <dbReference type="SAM" id="Phobius"/>
    </source>
</evidence>
<feature type="region of interest" description="Disordered" evidence="5">
    <location>
        <begin position="1"/>
        <end position="32"/>
    </location>
</feature>
<evidence type="ECO:0000256" key="2">
    <source>
        <dbReference type="ARBA" id="ARBA00022692"/>
    </source>
</evidence>
<feature type="transmembrane region" description="Helical" evidence="6">
    <location>
        <begin position="219"/>
        <end position="238"/>
    </location>
</feature>
<protein>
    <recommendedName>
        <fullName evidence="7">VTT domain-containing protein</fullName>
    </recommendedName>
</protein>
<dbReference type="InterPro" id="IPR032816">
    <property type="entry name" value="VTT_dom"/>
</dbReference>
<dbReference type="InterPro" id="IPR045014">
    <property type="entry name" value="TM41A/B"/>
</dbReference>
<proteinExistence type="predicted"/>
<evidence type="ECO:0000256" key="4">
    <source>
        <dbReference type="ARBA" id="ARBA00023136"/>
    </source>
</evidence>
<dbReference type="PANTHER" id="PTHR43220">
    <property type="match status" value="1"/>
</dbReference>
<gene>
    <name evidence="8" type="ORF">POBO1169_LOCUS15381</name>
</gene>
<feature type="domain" description="VTT" evidence="7">
    <location>
        <begin position="125"/>
        <end position="243"/>
    </location>
</feature>
<organism evidence="8">
    <name type="scientific">Pyramimonas obovata</name>
    <dbReference type="NCBI Taxonomy" id="1411642"/>
    <lineage>
        <taxon>Eukaryota</taxon>
        <taxon>Viridiplantae</taxon>
        <taxon>Chlorophyta</taxon>
        <taxon>Pyramimonadophyceae</taxon>
        <taxon>Pyramimonadales</taxon>
        <taxon>Pyramimonadaceae</taxon>
        <taxon>Pyramimonas</taxon>
        <taxon>Pyramimonas incertae sedis</taxon>
    </lineage>
</organism>
<feature type="transmembrane region" description="Helical" evidence="6">
    <location>
        <begin position="139"/>
        <end position="162"/>
    </location>
</feature>
<dbReference type="PANTHER" id="PTHR43220:SF7">
    <property type="entry name" value="SNARE ASSOCIATED GOLGI PROTEIN FAMILY"/>
    <property type="match status" value="1"/>
</dbReference>
<name>A0A7S0RLH6_9CHLO</name>
<dbReference type="GO" id="GO:0000045">
    <property type="term" value="P:autophagosome assembly"/>
    <property type="evidence" value="ECO:0007669"/>
    <property type="project" value="TreeGrafter"/>
</dbReference>
<evidence type="ECO:0000256" key="5">
    <source>
        <dbReference type="SAM" id="MobiDB-lite"/>
    </source>
</evidence>
<feature type="transmembrane region" description="Helical" evidence="6">
    <location>
        <begin position="259"/>
        <end position="278"/>
    </location>
</feature>
<feature type="transmembrane region" description="Helical" evidence="6">
    <location>
        <begin position="195"/>
        <end position="213"/>
    </location>
</feature>
<keyword evidence="4 6" id="KW-0472">Membrane</keyword>
<dbReference type="EMBL" id="HBFA01030511">
    <property type="protein sequence ID" value="CAD8681236.1"/>
    <property type="molecule type" value="Transcribed_RNA"/>
</dbReference>
<dbReference type="AlphaFoldDB" id="A0A7S0RLH6"/>